<keyword evidence="4" id="KW-1185">Reference proteome</keyword>
<dbReference type="SUPFAM" id="SSF53756">
    <property type="entry name" value="UDP-Glycosyltransferase/glycogen phosphorylase"/>
    <property type="match status" value="1"/>
</dbReference>
<dbReference type="InterPro" id="IPR028098">
    <property type="entry name" value="Glyco_trans_4-like_N"/>
</dbReference>
<dbReference type="STRING" id="335541.Swol_1916"/>
<dbReference type="Gene3D" id="3.40.50.2000">
    <property type="entry name" value="Glycogen Phosphorylase B"/>
    <property type="match status" value="2"/>
</dbReference>
<feature type="domain" description="Glycosyltransferase subfamily 4-like N-terminal" evidence="2">
    <location>
        <begin position="15"/>
        <end position="165"/>
    </location>
</feature>
<dbReference type="Pfam" id="PF13439">
    <property type="entry name" value="Glyco_transf_4"/>
    <property type="match status" value="1"/>
</dbReference>
<dbReference type="EMBL" id="CP000448">
    <property type="protein sequence ID" value="ABI69213.1"/>
    <property type="molecule type" value="Genomic_DNA"/>
</dbReference>
<proteinExistence type="predicted"/>
<accession>Q0AVP1</accession>
<protein>
    <submittedName>
        <fullName evidence="3">Glycosyltransferase</fullName>
    </submittedName>
</protein>
<dbReference type="Proteomes" id="UP000001968">
    <property type="component" value="Chromosome"/>
</dbReference>
<dbReference type="CDD" id="cd03822">
    <property type="entry name" value="GT4_mannosyltransferase-like"/>
    <property type="match status" value="1"/>
</dbReference>
<dbReference type="PANTHER" id="PTHR12526">
    <property type="entry name" value="GLYCOSYLTRANSFERASE"/>
    <property type="match status" value="1"/>
</dbReference>
<sequence length="390" mass="44034">MILLNLGTYPPKQCGIATFSMDLRNSLLINGNEVKVMAVSDNSYQYHYTDEVLFNLKQNHKQSYIRAANYLNKAPLELIIIQHEYGIYGGMEGEYIAELVRLLHKPFVLITHTVLPRPSKRQKQVLNYLCSRASAIVCMTRRSEHLLSDLYEAPPELIQVIPHGVPEFKEQTQDSLKEKYGLQGRDLISTFGLIGPGKGLELGIQAIAQIVKEHPQATYLILGQTHPMLKKQEGEKYRHMLEDMVVKLGLEHNVVFVNKFLSDEELGEYLYMSDIYLSPYPNKDQAVSGTMAFAIGCGRAIVSTSYAYACEFLSGGRGLLAAEADPEELAGLMKRILTNPDLKQSLQYNALKLGKSWSWPSVGQQYTRLFEKLLAETPLTKEPRISYARL</sequence>
<evidence type="ECO:0000313" key="3">
    <source>
        <dbReference type="EMBL" id="ABI69213.1"/>
    </source>
</evidence>
<keyword evidence="3" id="KW-0808">Transferase</keyword>
<dbReference type="eggNOG" id="COG0438">
    <property type="taxonomic scope" value="Bacteria"/>
</dbReference>
<dbReference type="KEGG" id="swo:Swol_1916"/>
<dbReference type="PANTHER" id="PTHR12526:SF572">
    <property type="entry name" value="BLL5144 PROTEIN"/>
    <property type="match status" value="1"/>
</dbReference>
<name>Q0AVP1_SYNWW</name>
<organism evidence="3 4">
    <name type="scientific">Syntrophomonas wolfei subsp. wolfei (strain DSM 2245B / Goettingen)</name>
    <dbReference type="NCBI Taxonomy" id="335541"/>
    <lineage>
        <taxon>Bacteria</taxon>
        <taxon>Bacillati</taxon>
        <taxon>Bacillota</taxon>
        <taxon>Clostridia</taxon>
        <taxon>Eubacteriales</taxon>
        <taxon>Syntrophomonadaceae</taxon>
        <taxon>Syntrophomonas</taxon>
    </lineage>
</organism>
<reference evidence="4" key="1">
    <citation type="journal article" date="2010" name="Environ. Microbiol.">
        <title>The genome of Syntrophomonas wolfei: new insights into syntrophic metabolism and biohydrogen production.</title>
        <authorList>
            <person name="Sieber J.R."/>
            <person name="Sims D.R."/>
            <person name="Han C."/>
            <person name="Kim E."/>
            <person name="Lykidis A."/>
            <person name="Lapidus A.L."/>
            <person name="McDonnald E."/>
            <person name="Rohlin L."/>
            <person name="Culley D.E."/>
            <person name="Gunsalus R."/>
            <person name="McInerney M.J."/>
        </authorList>
    </citation>
    <scope>NUCLEOTIDE SEQUENCE [LARGE SCALE GENOMIC DNA]</scope>
    <source>
        <strain evidence="4">DSM 2245B / Goettingen</strain>
    </source>
</reference>
<dbReference type="AlphaFoldDB" id="Q0AVP1"/>
<gene>
    <name evidence="3" type="ordered locus">Swol_1916</name>
</gene>
<dbReference type="CAZy" id="GT4">
    <property type="family name" value="Glycosyltransferase Family 4"/>
</dbReference>
<dbReference type="InterPro" id="IPR001296">
    <property type="entry name" value="Glyco_trans_1"/>
</dbReference>
<dbReference type="RefSeq" id="WP_011641306.1">
    <property type="nucleotide sequence ID" value="NC_008346.1"/>
</dbReference>
<dbReference type="GO" id="GO:0016757">
    <property type="term" value="F:glycosyltransferase activity"/>
    <property type="evidence" value="ECO:0007669"/>
    <property type="project" value="InterPro"/>
</dbReference>
<evidence type="ECO:0000259" key="2">
    <source>
        <dbReference type="Pfam" id="PF13439"/>
    </source>
</evidence>
<feature type="domain" description="Glycosyl transferase family 1" evidence="1">
    <location>
        <begin position="176"/>
        <end position="351"/>
    </location>
</feature>
<dbReference type="OrthoDB" id="9765330at2"/>
<dbReference type="HOGENOM" id="CLU_009583_14_4_9"/>
<evidence type="ECO:0000259" key="1">
    <source>
        <dbReference type="Pfam" id="PF00534"/>
    </source>
</evidence>
<dbReference type="Pfam" id="PF00534">
    <property type="entry name" value="Glycos_transf_1"/>
    <property type="match status" value="1"/>
</dbReference>
<evidence type="ECO:0000313" key="4">
    <source>
        <dbReference type="Proteomes" id="UP000001968"/>
    </source>
</evidence>